<keyword evidence="2" id="KW-1185">Reference proteome</keyword>
<dbReference type="AlphaFoldDB" id="A0A6S7INN5"/>
<dbReference type="PANTHER" id="PTHR11439:SF483">
    <property type="entry name" value="PEPTIDE SYNTHASE GLIP-LIKE, PUTATIVE (AFU_ORTHOLOGUE AFUA_3G12920)-RELATED"/>
    <property type="match status" value="1"/>
</dbReference>
<gene>
    <name evidence="1" type="ORF">PACLA_8A069057</name>
</gene>
<dbReference type="SUPFAM" id="SSF56672">
    <property type="entry name" value="DNA/RNA polymerases"/>
    <property type="match status" value="1"/>
</dbReference>
<sequence>MESCKPVSTPLEPGTKFSELSNEDEKFDTQTYQQAIGCLTYLSVISRPDISAAVGALSQFMAKPSKDHWIGVKRVLRYLKGTLDYGLKYSADENPTLVGYSDSDWAGDINTRRSTSGYVFQVANSTVSWSSKRQRTVAKSSTEAEYIALSLATQEAIWLQRPLYDVGFKIRKPITIFEDNQGTIELAKNAKYHNRTKHIDICHHFVRERVQSKEINVVYCRTDDMKADILTKGLARSSYEKLRDLIGITLNIVI</sequence>
<reference evidence="1" key="1">
    <citation type="submission" date="2020-04" db="EMBL/GenBank/DDBJ databases">
        <authorList>
            <person name="Alioto T."/>
            <person name="Alioto T."/>
            <person name="Gomez Garrido J."/>
        </authorList>
    </citation>
    <scope>NUCLEOTIDE SEQUENCE</scope>
    <source>
        <strain evidence="1">A484AB</strain>
    </source>
</reference>
<dbReference type="CDD" id="cd09272">
    <property type="entry name" value="RNase_HI_RT_Ty1"/>
    <property type="match status" value="1"/>
</dbReference>
<dbReference type="Proteomes" id="UP001152795">
    <property type="component" value="Unassembled WGS sequence"/>
</dbReference>
<evidence type="ECO:0000313" key="2">
    <source>
        <dbReference type="Proteomes" id="UP001152795"/>
    </source>
</evidence>
<dbReference type="EMBL" id="CACRXK020005756">
    <property type="protein sequence ID" value="CAB4007302.1"/>
    <property type="molecule type" value="Genomic_DNA"/>
</dbReference>
<accession>A0A6S7INN5</accession>
<dbReference type="OrthoDB" id="430476at2759"/>
<dbReference type="PANTHER" id="PTHR11439">
    <property type="entry name" value="GAG-POL-RELATED RETROTRANSPOSON"/>
    <property type="match status" value="1"/>
</dbReference>
<evidence type="ECO:0000313" key="1">
    <source>
        <dbReference type="EMBL" id="CAB4007302.1"/>
    </source>
</evidence>
<name>A0A6S7INN5_PARCT</name>
<proteinExistence type="predicted"/>
<organism evidence="1 2">
    <name type="scientific">Paramuricea clavata</name>
    <name type="common">Red gorgonian</name>
    <name type="synonym">Violescent sea-whip</name>
    <dbReference type="NCBI Taxonomy" id="317549"/>
    <lineage>
        <taxon>Eukaryota</taxon>
        <taxon>Metazoa</taxon>
        <taxon>Cnidaria</taxon>
        <taxon>Anthozoa</taxon>
        <taxon>Octocorallia</taxon>
        <taxon>Malacalcyonacea</taxon>
        <taxon>Plexauridae</taxon>
        <taxon>Paramuricea</taxon>
    </lineage>
</organism>
<comment type="caution">
    <text evidence="1">The sequence shown here is derived from an EMBL/GenBank/DDBJ whole genome shotgun (WGS) entry which is preliminary data.</text>
</comment>
<dbReference type="InterPro" id="IPR043502">
    <property type="entry name" value="DNA/RNA_pol_sf"/>
</dbReference>
<protein>
    <submittedName>
        <fullName evidence="1">Uncharacterized protein</fullName>
    </submittedName>
</protein>